<feature type="non-terminal residue" evidence="9">
    <location>
        <position position="1"/>
    </location>
</feature>
<dbReference type="InterPro" id="IPR023214">
    <property type="entry name" value="HAD_sf"/>
</dbReference>
<dbReference type="InterPro" id="IPR004274">
    <property type="entry name" value="FCP1_dom"/>
</dbReference>
<comment type="subcellular location">
    <subcellularLocation>
        <location evidence="1 6">Nucleus</location>
    </subcellularLocation>
</comment>
<dbReference type="PANTHER" id="PTHR23081:SF2">
    <property type="entry name" value="RNA POLYMERASE II C-TERMINAL DOMAIN PHOSPHATASE-LIKE 3"/>
    <property type="match status" value="1"/>
</dbReference>
<keyword evidence="2 6" id="KW-0378">Hydrolase</keyword>
<dbReference type="InterPro" id="IPR011947">
    <property type="entry name" value="FCP1_euk"/>
</dbReference>
<dbReference type="PROSITE" id="PS50969">
    <property type="entry name" value="FCP1"/>
    <property type="match status" value="1"/>
</dbReference>
<dbReference type="InterPro" id="IPR036412">
    <property type="entry name" value="HAD-like_sf"/>
</dbReference>
<evidence type="ECO:0000313" key="9">
    <source>
        <dbReference type="EMBL" id="RZR70806.1"/>
    </source>
</evidence>
<evidence type="ECO:0000256" key="2">
    <source>
        <dbReference type="ARBA" id="ARBA00022801"/>
    </source>
</evidence>
<evidence type="ECO:0000256" key="7">
    <source>
        <dbReference type="SAM" id="MobiDB-lite"/>
    </source>
</evidence>
<organism evidence="9">
    <name type="scientific">Ensete ventricosum</name>
    <name type="common">Abyssinian banana</name>
    <name type="synonym">Musa ensete</name>
    <dbReference type="NCBI Taxonomy" id="4639"/>
    <lineage>
        <taxon>Eukaryota</taxon>
        <taxon>Viridiplantae</taxon>
        <taxon>Streptophyta</taxon>
        <taxon>Embryophyta</taxon>
        <taxon>Tracheophyta</taxon>
        <taxon>Spermatophyta</taxon>
        <taxon>Magnoliopsida</taxon>
        <taxon>Liliopsida</taxon>
        <taxon>Zingiberales</taxon>
        <taxon>Musaceae</taxon>
        <taxon>Ensete</taxon>
    </lineage>
</organism>
<evidence type="ECO:0000256" key="5">
    <source>
        <dbReference type="ARBA" id="ARBA00048336"/>
    </source>
</evidence>
<evidence type="ECO:0000256" key="6">
    <source>
        <dbReference type="RuleBase" id="RU366066"/>
    </source>
</evidence>
<dbReference type="SUPFAM" id="SSF56784">
    <property type="entry name" value="HAD-like"/>
    <property type="match status" value="1"/>
</dbReference>
<dbReference type="EMBL" id="KV875461">
    <property type="protein sequence ID" value="RZR70806.1"/>
    <property type="molecule type" value="Genomic_DNA"/>
</dbReference>
<dbReference type="InterPro" id="IPR039189">
    <property type="entry name" value="Fcp1"/>
</dbReference>
<dbReference type="CDD" id="cd07521">
    <property type="entry name" value="HAD_FCP1-like"/>
    <property type="match status" value="1"/>
</dbReference>
<evidence type="ECO:0000256" key="3">
    <source>
        <dbReference type="ARBA" id="ARBA00023242"/>
    </source>
</evidence>
<dbReference type="Gene3D" id="3.40.50.1000">
    <property type="entry name" value="HAD superfamily/HAD-like"/>
    <property type="match status" value="1"/>
</dbReference>
<dbReference type="PANTHER" id="PTHR23081">
    <property type="entry name" value="RNA POLYMERASE II CTD PHOSPHATASE"/>
    <property type="match status" value="1"/>
</dbReference>
<accession>A0A445M987</accession>
<dbReference type="AlphaFoldDB" id="A0A445M987"/>
<feature type="domain" description="FCP1 homology" evidence="8">
    <location>
        <begin position="126"/>
        <end position="281"/>
    </location>
</feature>
<feature type="region of interest" description="Disordered" evidence="7">
    <location>
        <begin position="1"/>
        <end position="65"/>
    </location>
</feature>
<evidence type="ECO:0000256" key="4">
    <source>
        <dbReference type="ARBA" id="ARBA00047761"/>
    </source>
</evidence>
<reference evidence="9" key="1">
    <citation type="journal article" date="2018" name="Data Brief">
        <title>Genome sequence data from 17 accessions of Ensete ventricosum, a staple food crop for millions in Ethiopia.</title>
        <authorList>
            <person name="Yemataw Z."/>
            <person name="Muzemil S."/>
            <person name="Ambachew D."/>
            <person name="Tripathi L."/>
            <person name="Tesfaye K."/>
            <person name="Chala A."/>
            <person name="Farbos A."/>
            <person name="O'Neill P."/>
            <person name="Moore K."/>
            <person name="Grant M."/>
            <person name="Studholme D.J."/>
        </authorList>
    </citation>
    <scope>NUCLEOTIDE SEQUENCE [LARGE SCALE GENOMIC DNA]</scope>
    <source>
        <tissue evidence="9">Leaf</tissue>
    </source>
</reference>
<proteinExistence type="predicted"/>
<protein>
    <recommendedName>
        <fullName evidence="6">RNA polymerase II C-terminal domain phosphatase-like</fullName>
        <ecNumber evidence="6">3.1.3.16</ecNumber>
    </recommendedName>
</protein>
<dbReference type="GO" id="GO:0008420">
    <property type="term" value="F:RNA polymerase II CTD heptapeptide repeat phosphatase activity"/>
    <property type="evidence" value="ECO:0007669"/>
    <property type="project" value="UniProtKB-UniRule"/>
</dbReference>
<comment type="catalytic activity">
    <reaction evidence="5 6">
        <text>O-phospho-L-threonyl-[protein] + H2O = L-threonyl-[protein] + phosphate</text>
        <dbReference type="Rhea" id="RHEA:47004"/>
        <dbReference type="Rhea" id="RHEA-COMP:11060"/>
        <dbReference type="Rhea" id="RHEA-COMP:11605"/>
        <dbReference type="ChEBI" id="CHEBI:15377"/>
        <dbReference type="ChEBI" id="CHEBI:30013"/>
        <dbReference type="ChEBI" id="CHEBI:43474"/>
        <dbReference type="ChEBI" id="CHEBI:61977"/>
        <dbReference type="EC" id="3.1.3.16"/>
    </reaction>
</comment>
<dbReference type="NCBIfam" id="TIGR02250">
    <property type="entry name" value="FCP1_euk"/>
    <property type="match status" value="1"/>
</dbReference>
<gene>
    <name evidence="9" type="ORF">BHM03_00001545</name>
</gene>
<evidence type="ECO:0000259" key="8">
    <source>
        <dbReference type="PROSITE" id="PS50969"/>
    </source>
</evidence>
<feature type="compositionally biased region" description="Low complexity" evidence="7">
    <location>
        <begin position="42"/>
        <end position="51"/>
    </location>
</feature>
<sequence length="281" mass="31187">SSQNDKRRIRQLKPRDPRRALFRNVAAASEPPPNKVNGVVVAGPHDTTTAGHGHGKGAPTDASTTAVAHGNNIPCKAVTAAAPAVASQESAKKGDIDRLLDGRILEQKAAAQRDRARRLVEQNRMVASRKLSLVLDLDHTLLNSTKFVDVDPLHEELLRRKEKQDRGKPQRHLFRLRHMGLWTKLRPGIWNFLEKANELFELHICTLGNRAYAAEMAKLLDPTGCLFAGRVMSRRDDGDRMVSERKDLNGVLGLECAAVIIDDTPGVWPRHCQPNLIAVER</sequence>
<dbReference type="Proteomes" id="UP000290560">
    <property type="component" value="Unassembled WGS sequence"/>
</dbReference>
<name>A0A445M987_ENSVE</name>
<dbReference type="Pfam" id="PF03031">
    <property type="entry name" value="NIF"/>
    <property type="match status" value="1"/>
</dbReference>
<dbReference type="EC" id="3.1.3.16" evidence="6"/>
<evidence type="ECO:0000256" key="1">
    <source>
        <dbReference type="ARBA" id="ARBA00004123"/>
    </source>
</evidence>
<dbReference type="SMART" id="SM00577">
    <property type="entry name" value="CPDc"/>
    <property type="match status" value="1"/>
</dbReference>
<keyword evidence="3 6" id="KW-0539">Nucleus</keyword>
<dbReference type="GO" id="GO:0005634">
    <property type="term" value="C:nucleus"/>
    <property type="evidence" value="ECO:0007669"/>
    <property type="project" value="UniProtKB-SubCell"/>
</dbReference>
<comment type="function">
    <text evidence="6">This promotes the activity of RNA polymerase II.</text>
</comment>
<comment type="catalytic activity">
    <reaction evidence="4 6">
        <text>O-phospho-L-seryl-[protein] + H2O = L-seryl-[protein] + phosphate</text>
        <dbReference type="Rhea" id="RHEA:20629"/>
        <dbReference type="Rhea" id="RHEA-COMP:9863"/>
        <dbReference type="Rhea" id="RHEA-COMP:11604"/>
        <dbReference type="ChEBI" id="CHEBI:15377"/>
        <dbReference type="ChEBI" id="CHEBI:29999"/>
        <dbReference type="ChEBI" id="CHEBI:43474"/>
        <dbReference type="ChEBI" id="CHEBI:83421"/>
        <dbReference type="EC" id="3.1.3.16"/>
    </reaction>
</comment>